<evidence type="ECO:0000313" key="1">
    <source>
        <dbReference type="EMBL" id="ODR44904.1"/>
    </source>
</evidence>
<sequence length="72" mass="8497">MFCGAKCESSDEQRKFSSFFCRRTPDGLLLEQDAKLKRQRPPTYHSNLIYAEEKNACFLPGRGWQFTKYKIK</sequence>
<gene>
    <name evidence="1" type="ORF">BEI63_29515</name>
</gene>
<comment type="caution">
    <text evidence="1">The sequence shown here is derived from an EMBL/GenBank/DDBJ whole genome shotgun (WGS) entry which is preliminary data.</text>
</comment>
<reference evidence="1 2" key="1">
    <citation type="submission" date="2016-08" db="EMBL/GenBank/DDBJ databases">
        <title>Characterization of Isolates of Eisenbergiella tayi Derived from Blood Cultures, Using Whole Genome Sequencing.</title>
        <authorList>
            <person name="Bernier A.-M."/>
            <person name="Burdz T."/>
            <person name="Wiebe D."/>
            <person name="Bernard K."/>
        </authorList>
    </citation>
    <scope>NUCLEOTIDE SEQUENCE [LARGE SCALE GENOMIC DNA]</scope>
    <source>
        <strain evidence="1 2">NML120146</strain>
    </source>
</reference>
<dbReference type="Proteomes" id="UP000094869">
    <property type="component" value="Unassembled WGS sequence"/>
</dbReference>
<dbReference type="EMBL" id="MEHD01000054">
    <property type="protein sequence ID" value="ODR44904.1"/>
    <property type="molecule type" value="Genomic_DNA"/>
</dbReference>
<proteinExistence type="predicted"/>
<organism evidence="1 2">
    <name type="scientific">Eisenbergiella tayi</name>
    <dbReference type="NCBI Taxonomy" id="1432052"/>
    <lineage>
        <taxon>Bacteria</taxon>
        <taxon>Bacillati</taxon>
        <taxon>Bacillota</taxon>
        <taxon>Clostridia</taxon>
        <taxon>Lachnospirales</taxon>
        <taxon>Lachnospiraceae</taxon>
        <taxon>Eisenbergiella</taxon>
    </lineage>
</organism>
<protein>
    <submittedName>
        <fullName evidence="1">Uncharacterized protein</fullName>
    </submittedName>
</protein>
<accession>A0ABX3A6Z7</accession>
<name>A0ABX3A6Z7_9FIRM</name>
<evidence type="ECO:0000313" key="2">
    <source>
        <dbReference type="Proteomes" id="UP000094869"/>
    </source>
</evidence>
<keyword evidence="2" id="KW-1185">Reference proteome</keyword>